<sequence>MAFDSINELLHYYKMYGNQMGLNVWKSNGI</sequence>
<dbReference type="Proteomes" id="UP000237000">
    <property type="component" value="Unassembled WGS sequence"/>
</dbReference>
<name>A0A2P5BU04_TREOI</name>
<gene>
    <name evidence="1" type="ORF">TorRG33x02_308980</name>
</gene>
<evidence type="ECO:0000313" key="1">
    <source>
        <dbReference type="EMBL" id="PON52281.1"/>
    </source>
</evidence>
<dbReference type="InParanoid" id="A0A2P5BU04"/>
<accession>A0A2P5BU04</accession>
<dbReference type="AlphaFoldDB" id="A0A2P5BU04"/>
<evidence type="ECO:0000313" key="2">
    <source>
        <dbReference type="Proteomes" id="UP000237000"/>
    </source>
</evidence>
<organism evidence="1 2">
    <name type="scientific">Trema orientale</name>
    <name type="common">Charcoal tree</name>
    <name type="synonym">Celtis orientalis</name>
    <dbReference type="NCBI Taxonomy" id="63057"/>
    <lineage>
        <taxon>Eukaryota</taxon>
        <taxon>Viridiplantae</taxon>
        <taxon>Streptophyta</taxon>
        <taxon>Embryophyta</taxon>
        <taxon>Tracheophyta</taxon>
        <taxon>Spermatophyta</taxon>
        <taxon>Magnoliopsida</taxon>
        <taxon>eudicotyledons</taxon>
        <taxon>Gunneridae</taxon>
        <taxon>Pentapetalae</taxon>
        <taxon>rosids</taxon>
        <taxon>fabids</taxon>
        <taxon>Rosales</taxon>
        <taxon>Cannabaceae</taxon>
        <taxon>Trema</taxon>
    </lineage>
</organism>
<comment type="caution">
    <text evidence="1">The sequence shown here is derived from an EMBL/GenBank/DDBJ whole genome shotgun (WGS) entry which is preliminary data.</text>
</comment>
<proteinExistence type="predicted"/>
<protein>
    <submittedName>
        <fullName evidence="1">Uncharacterized protein</fullName>
    </submittedName>
</protein>
<reference evidence="2" key="1">
    <citation type="submission" date="2016-06" db="EMBL/GenBank/DDBJ databases">
        <title>Parallel loss of symbiosis genes in relatives of nitrogen-fixing non-legume Parasponia.</title>
        <authorList>
            <person name="Van Velzen R."/>
            <person name="Holmer R."/>
            <person name="Bu F."/>
            <person name="Rutten L."/>
            <person name="Van Zeijl A."/>
            <person name="Liu W."/>
            <person name="Santuari L."/>
            <person name="Cao Q."/>
            <person name="Sharma T."/>
            <person name="Shen D."/>
            <person name="Roswanjaya Y."/>
            <person name="Wardhani T."/>
            <person name="Kalhor M.S."/>
            <person name="Jansen J."/>
            <person name="Van den Hoogen J."/>
            <person name="Gungor B."/>
            <person name="Hartog M."/>
            <person name="Hontelez J."/>
            <person name="Verver J."/>
            <person name="Yang W.-C."/>
            <person name="Schijlen E."/>
            <person name="Repin R."/>
            <person name="Schilthuizen M."/>
            <person name="Schranz E."/>
            <person name="Heidstra R."/>
            <person name="Miyata K."/>
            <person name="Fedorova E."/>
            <person name="Kohlen W."/>
            <person name="Bisseling T."/>
            <person name="Smit S."/>
            <person name="Geurts R."/>
        </authorList>
    </citation>
    <scope>NUCLEOTIDE SEQUENCE [LARGE SCALE GENOMIC DNA]</scope>
    <source>
        <strain evidence="2">cv. RG33-2</strain>
    </source>
</reference>
<keyword evidence="2" id="KW-1185">Reference proteome</keyword>
<dbReference type="EMBL" id="JXTC01000462">
    <property type="protein sequence ID" value="PON52281.1"/>
    <property type="molecule type" value="Genomic_DNA"/>
</dbReference>